<gene>
    <name evidence="4" type="ORF">M569_13957</name>
</gene>
<evidence type="ECO:0000259" key="3">
    <source>
        <dbReference type="PROSITE" id="PS50097"/>
    </source>
</evidence>
<dbReference type="Proteomes" id="UP000015453">
    <property type="component" value="Unassembled WGS sequence"/>
</dbReference>
<protein>
    <recommendedName>
        <fullName evidence="3">BTB domain-containing protein</fullName>
    </recommendedName>
</protein>
<feature type="domain" description="BTB" evidence="3">
    <location>
        <begin position="36"/>
        <end position="106"/>
    </location>
</feature>
<feature type="compositionally biased region" description="Low complexity" evidence="2">
    <location>
        <begin position="597"/>
        <end position="610"/>
    </location>
</feature>
<feature type="non-terminal residue" evidence="4">
    <location>
        <position position="1"/>
    </location>
</feature>
<dbReference type="AlphaFoldDB" id="S8C948"/>
<dbReference type="Pfam" id="PF00651">
    <property type="entry name" value="BTB"/>
    <property type="match status" value="1"/>
</dbReference>
<evidence type="ECO:0000256" key="1">
    <source>
        <dbReference type="ARBA" id="ARBA00004906"/>
    </source>
</evidence>
<name>S8C948_9LAMI</name>
<dbReference type="PANTHER" id="PTHR47369">
    <property type="entry name" value="BTB/POZ DOMAIN-CONTAINING PROTEIN"/>
    <property type="match status" value="1"/>
</dbReference>
<dbReference type="SMART" id="SM00225">
    <property type="entry name" value="BTB"/>
    <property type="match status" value="1"/>
</dbReference>
<dbReference type="InterPro" id="IPR000210">
    <property type="entry name" value="BTB/POZ_dom"/>
</dbReference>
<comment type="pathway">
    <text evidence="1">Protein modification; protein ubiquitination.</text>
</comment>
<dbReference type="PROSITE" id="PS50097">
    <property type="entry name" value="BTB"/>
    <property type="match status" value="1"/>
</dbReference>
<dbReference type="SUPFAM" id="SSF54695">
    <property type="entry name" value="POZ domain"/>
    <property type="match status" value="1"/>
</dbReference>
<evidence type="ECO:0000256" key="2">
    <source>
        <dbReference type="SAM" id="MobiDB-lite"/>
    </source>
</evidence>
<feature type="compositionally biased region" description="Basic and acidic residues" evidence="2">
    <location>
        <begin position="555"/>
        <end position="575"/>
    </location>
</feature>
<feature type="region of interest" description="Disordered" evidence="2">
    <location>
        <begin position="554"/>
        <end position="614"/>
    </location>
</feature>
<comment type="caution">
    <text evidence="4">The sequence shown here is derived from an EMBL/GenBank/DDBJ whole genome shotgun (WGS) entry which is preliminary data.</text>
</comment>
<dbReference type="OrthoDB" id="6359943at2759"/>
<feature type="region of interest" description="Disordered" evidence="2">
    <location>
        <begin position="272"/>
        <end position="294"/>
    </location>
</feature>
<feature type="compositionally biased region" description="Low complexity" evidence="2">
    <location>
        <begin position="224"/>
        <end position="239"/>
    </location>
</feature>
<accession>S8C948</accession>
<dbReference type="EMBL" id="AUSU01007265">
    <property type="protein sequence ID" value="EPS60841.1"/>
    <property type="molecule type" value="Genomic_DNA"/>
</dbReference>
<feature type="compositionally biased region" description="Polar residues" evidence="2">
    <location>
        <begin position="272"/>
        <end position="281"/>
    </location>
</feature>
<evidence type="ECO:0000313" key="4">
    <source>
        <dbReference type="EMBL" id="EPS60841.1"/>
    </source>
</evidence>
<evidence type="ECO:0000313" key="5">
    <source>
        <dbReference type="Proteomes" id="UP000015453"/>
    </source>
</evidence>
<feature type="region of interest" description="Disordered" evidence="2">
    <location>
        <begin position="224"/>
        <end position="253"/>
    </location>
</feature>
<sequence>GEGRSGGEIGCLTPDSNLASLCDHIYIEGFKNGVFSDVVLNAMGSTYRLHRLIISRSSYFRNMLIGPWKEANAPALTLHVDDKNVTSEAMEIALAYLYGNYPKLNSSNAYRVLAAASFLDLQDLCSICTDFIISELWSSNFLTYQVFAESQDYGIHGERVRNACWGYLCQSGYQELKEVLPKLSPQTLHALLTSDELWVPSEEKRFELALYTFLAKVTYSSAENEQGSSSSDELASAHSDSLESKNENGADGSANTLLDIEQKSLNTDNELEISSTNNAGNPTADGHHGAAQLHEAQATCSESGLDSGYIHRPSANDTFYANSCSSGSYLNIQTSHRSLEGPSAEEPSNQLRNTSASSSNSSPDILVPNMWGRSSISPLTWGGRTVGRREVKECLKRQCGMTAEDYDAFVNIFEGGSLLYCNMSFEALLNVRRHLEELGFPCKAVNDGLWLQMLLSQRVHEIGHAQFAHSRGVTALGCYGQDNVPVNLANDAGLFYFSNPAQGERTGLFGPTRVHERGTPDGLAGLGHGTTYVPPTTWPPTRYVFSRVPFGIGDRNNHAHPVPDDPESNRSDGHGGDLSGDGLTALIGQGFDTFPESSSAGASSTSGSGSVCNPVRVIDSMDPGIEWENVNNNSNSSILLDLKTPLNHFPPFRFS</sequence>
<feature type="region of interest" description="Disordered" evidence="2">
    <location>
        <begin position="336"/>
        <end position="369"/>
    </location>
</feature>
<dbReference type="Gene3D" id="3.30.710.10">
    <property type="entry name" value="Potassium Channel Kv1.1, Chain A"/>
    <property type="match status" value="1"/>
</dbReference>
<proteinExistence type="predicted"/>
<dbReference type="InterPro" id="IPR011333">
    <property type="entry name" value="SKP1/BTB/POZ_sf"/>
</dbReference>
<keyword evidence="5" id="KW-1185">Reference proteome</keyword>
<dbReference type="PANTHER" id="PTHR47369:SF1">
    <property type="entry name" value="BTB_POZ DOMAIN-CONTAINING PROTEIN"/>
    <property type="match status" value="1"/>
</dbReference>
<organism evidence="4 5">
    <name type="scientific">Genlisea aurea</name>
    <dbReference type="NCBI Taxonomy" id="192259"/>
    <lineage>
        <taxon>Eukaryota</taxon>
        <taxon>Viridiplantae</taxon>
        <taxon>Streptophyta</taxon>
        <taxon>Embryophyta</taxon>
        <taxon>Tracheophyta</taxon>
        <taxon>Spermatophyta</taxon>
        <taxon>Magnoliopsida</taxon>
        <taxon>eudicotyledons</taxon>
        <taxon>Gunneridae</taxon>
        <taxon>Pentapetalae</taxon>
        <taxon>asterids</taxon>
        <taxon>lamiids</taxon>
        <taxon>Lamiales</taxon>
        <taxon>Lentibulariaceae</taxon>
        <taxon>Genlisea</taxon>
    </lineage>
</organism>
<reference evidence="4 5" key="1">
    <citation type="journal article" date="2013" name="BMC Genomics">
        <title>The miniature genome of a carnivorous plant Genlisea aurea contains a low number of genes and short non-coding sequences.</title>
        <authorList>
            <person name="Leushkin E.V."/>
            <person name="Sutormin R.A."/>
            <person name="Nabieva E.R."/>
            <person name="Penin A.A."/>
            <person name="Kondrashov A.S."/>
            <person name="Logacheva M.D."/>
        </authorList>
    </citation>
    <scope>NUCLEOTIDE SEQUENCE [LARGE SCALE GENOMIC DNA]</scope>
</reference>